<dbReference type="PANTHER" id="PTHR23244">
    <property type="entry name" value="KELCH REPEAT DOMAIN"/>
    <property type="match status" value="1"/>
</dbReference>
<dbReference type="EMBL" id="JAPDRL010000031">
    <property type="protein sequence ID" value="KAJ9665181.1"/>
    <property type="molecule type" value="Genomic_DNA"/>
</dbReference>
<dbReference type="Gene3D" id="2.120.10.80">
    <property type="entry name" value="Kelch-type beta propeller"/>
    <property type="match status" value="2"/>
</dbReference>
<keyword evidence="2" id="KW-0812">Transmembrane</keyword>
<feature type="region of interest" description="Disordered" evidence="1">
    <location>
        <begin position="553"/>
        <end position="584"/>
    </location>
</feature>
<feature type="compositionally biased region" description="Polar residues" evidence="1">
    <location>
        <begin position="38"/>
        <end position="55"/>
    </location>
</feature>
<keyword evidence="4" id="KW-1185">Reference proteome</keyword>
<dbReference type="InterPro" id="IPR015915">
    <property type="entry name" value="Kelch-typ_b-propeller"/>
</dbReference>
<feature type="region of interest" description="Disordered" evidence="1">
    <location>
        <begin position="784"/>
        <end position="805"/>
    </location>
</feature>
<evidence type="ECO:0000256" key="2">
    <source>
        <dbReference type="SAM" id="Phobius"/>
    </source>
</evidence>
<evidence type="ECO:0000313" key="3">
    <source>
        <dbReference type="EMBL" id="KAJ9665181.1"/>
    </source>
</evidence>
<proteinExistence type="predicted"/>
<sequence>MSAVSLQEHGRRRSVFKEIGLLNDDPLVRSITPQPVQRPLQNMRLQSTSDISVSSDDWDEWEGGDAVESDDEPSSTINSTGMTLLNSSKAHPSACRSLGFSTFHRLGILALVLLIAIPILHNTPILGKPEHTMLGARGGVIRRDAAGPAHVGEHELLKRQDTQTSICKRWSHQSAVVNGTLWVYGGRKMTDASQTSNHWNNDFLTYDLTNSWQISSPAVTGLPRPSGLPAVSNGYLWHSRTSLFMYGGEFSDNPVNPPTSNSLWEYDILASEWIEHRNPQTSAGENAVGAGQPVQRSAEGAGAGVAAMGRGWYFGGHLDTHTTEGWSNQVARIYLKSLLEFTFPGFSNSNVETLSNGQVAGEGGVWRNITEGGLQDEAGFTERADGILVYIPGFGEEGILLGLAGGDTRTFTQMNVIDVYDIATSTWYKQATDGPRPKERVNPCAVVAAAADGSSYNVYMWAGQNLQPAGEQIQYDDMWILSLPAFTWIQVDQTNQPVPYGRSGHTCHIWDGQMVVVGGYVGQELSCDSPGVYVFNLSSLEWTNQYTAISGFSNAQPGASGDPNNDSEENLASNNPFSQQLSQRGSDIGSGLEGSYGYAVPEAVISVIGGSPTGGATVTVPMQSATAGPMATGRAITYTVTASDGSTITATAVPNPDGSYGRQGGGGPNIGAIVAGVVAGLFFLVACYFAFCAWVYRKQLILYKNHVAMAQRNAADPSRAEKDAFLVPESSAKTSSDRRGPDGVKISSESASAVTASAGAGSARANGRPGAAAAGVDGIYPTPTRDALGRSSSAGSSTDDLLAGQEPTFWGTKGVLLNPRRSLRVINRD</sequence>
<comment type="caution">
    <text evidence="3">The sequence shown here is derived from an EMBL/GenBank/DDBJ whole genome shotgun (WGS) entry which is preliminary data.</text>
</comment>
<evidence type="ECO:0008006" key="5">
    <source>
        <dbReference type="Google" id="ProtNLM"/>
    </source>
</evidence>
<dbReference type="SUPFAM" id="SSF117281">
    <property type="entry name" value="Kelch motif"/>
    <property type="match status" value="1"/>
</dbReference>
<feature type="region of interest" description="Disordered" evidence="1">
    <location>
        <begin position="718"/>
        <end position="750"/>
    </location>
</feature>
<feature type="compositionally biased region" description="Acidic residues" evidence="1">
    <location>
        <begin position="56"/>
        <end position="73"/>
    </location>
</feature>
<feature type="compositionally biased region" description="Polar residues" evidence="1">
    <location>
        <begin position="790"/>
        <end position="799"/>
    </location>
</feature>
<organism evidence="3 4">
    <name type="scientific">Coniosporium apollinis</name>
    <dbReference type="NCBI Taxonomy" id="61459"/>
    <lineage>
        <taxon>Eukaryota</taxon>
        <taxon>Fungi</taxon>
        <taxon>Dikarya</taxon>
        <taxon>Ascomycota</taxon>
        <taxon>Pezizomycotina</taxon>
        <taxon>Dothideomycetes</taxon>
        <taxon>Dothideomycetes incertae sedis</taxon>
        <taxon>Coniosporium</taxon>
    </lineage>
</organism>
<evidence type="ECO:0000256" key="1">
    <source>
        <dbReference type="SAM" id="MobiDB-lite"/>
    </source>
</evidence>
<accession>A0ABQ9NW08</accession>
<protein>
    <recommendedName>
        <fullName evidence="5">Kelch repeat protein</fullName>
    </recommendedName>
</protein>
<dbReference type="Proteomes" id="UP001172684">
    <property type="component" value="Unassembled WGS sequence"/>
</dbReference>
<dbReference type="PANTHER" id="PTHR23244:SF441">
    <property type="entry name" value="KELCH REPEAT PROTEIN"/>
    <property type="match status" value="1"/>
</dbReference>
<dbReference type="Pfam" id="PF24681">
    <property type="entry name" value="Kelch_KLHDC2_KLHL20_DRC7"/>
    <property type="match status" value="1"/>
</dbReference>
<keyword evidence="2" id="KW-1133">Transmembrane helix</keyword>
<feature type="transmembrane region" description="Helical" evidence="2">
    <location>
        <begin position="670"/>
        <end position="696"/>
    </location>
</feature>
<evidence type="ECO:0000313" key="4">
    <source>
        <dbReference type="Proteomes" id="UP001172684"/>
    </source>
</evidence>
<feature type="region of interest" description="Disordered" evidence="1">
    <location>
        <begin position="38"/>
        <end position="82"/>
    </location>
</feature>
<reference evidence="3" key="1">
    <citation type="submission" date="2022-10" db="EMBL/GenBank/DDBJ databases">
        <title>Culturing micro-colonial fungi from biological soil crusts in the Mojave desert and describing Neophaeococcomyces mojavensis, and introducing the new genera and species Taxawa tesnikishii.</title>
        <authorList>
            <person name="Kurbessoian T."/>
            <person name="Stajich J.E."/>
        </authorList>
    </citation>
    <scope>NUCLEOTIDE SEQUENCE</scope>
    <source>
        <strain evidence="3">TK_1</strain>
    </source>
</reference>
<feature type="compositionally biased region" description="Polar residues" evidence="1">
    <location>
        <begin position="570"/>
        <end position="584"/>
    </location>
</feature>
<name>A0ABQ9NW08_9PEZI</name>
<gene>
    <name evidence="3" type="ORF">H2201_004655</name>
</gene>
<keyword evidence="2" id="KW-0472">Membrane</keyword>